<evidence type="ECO:0000313" key="2">
    <source>
        <dbReference type="EMBL" id="KAK7331158.1"/>
    </source>
</evidence>
<evidence type="ECO:0000313" key="3">
    <source>
        <dbReference type="Proteomes" id="UP001367508"/>
    </source>
</evidence>
<feature type="region of interest" description="Disordered" evidence="1">
    <location>
        <begin position="34"/>
        <end position="56"/>
    </location>
</feature>
<gene>
    <name evidence="2" type="ORF">VNO77_25375</name>
</gene>
<accession>A0AAN9QH17</accession>
<evidence type="ECO:0000256" key="1">
    <source>
        <dbReference type="SAM" id="MobiDB-lite"/>
    </source>
</evidence>
<proteinExistence type="predicted"/>
<feature type="compositionally biased region" description="Polar residues" evidence="1">
    <location>
        <begin position="34"/>
        <end position="46"/>
    </location>
</feature>
<feature type="compositionally biased region" description="Basic and acidic residues" evidence="1">
    <location>
        <begin position="47"/>
        <end position="56"/>
    </location>
</feature>
<keyword evidence="3" id="KW-1185">Reference proteome</keyword>
<reference evidence="2 3" key="1">
    <citation type="submission" date="2024-01" db="EMBL/GenBank/DDBJ databases">
        <title>The genomes of 5 underutilized Papilionoideae crops provide insights into root nodulation and disease resistanc.</title>
        <authorList>
            <person name="Jiang F."/>
        </authorList>
    </citation>
    <scope>NUCLEOTIDE SEQUENCE [LARGE SCALE GENOMIC DNA]</scope>
    <source>
        <strain evidence="2">LVBAO_FW01</strain>
        <tissue evidence="2">Leaves</tissue>
    </source>
</reference>
<dbReference type="AlphaFoldDB" id="A0AAN9QH17"/>
<comment type="caution">
    <text evidence="2">The sequence shown here is derived from an EMBL/GenBank/DDBJ whole genome shotgun (WGS) entry which is preliminary data.</text>
</comment>
<dbReference type="Proteomes" id="UP001367508">
    <property type="component" value="Unassembled WGS sequence"/>
</dbReference>
<organism evidence="2 3">
    <name type="scientific">Canavalia gladiata</name>
    <name type="common">Sword bean</name>
    <name type="synonym">Dolichos gladiatus</name>
    <dbReference type="NCBI Taxonomy" id="3824"/>
    <lineage>
        <taxon>Eukaryota</taxon>
        <taxon>Viridiplantae</taxon>
        <taxon>Streptophyta</taxon>
        <taxon>Embryophyta</taxon>
        <taxon>Tracheophyta</taxon>
        <taxon>Spermatophyta</taxon>
        <taxon>Magnoliopsida</taxon>
        <taxon>eudicotyledons</taxon>
        <taxon>Gunneridae</taxon>
        <taxon>Pentapetalae</taxon>
        <taxon>rosids</taxon>
        <taxon>fabids</taxon>
        <taxon>Fabales</taxon>
        <taxon>Fabaceae</taxon>
        <taxon>Papilionoideae</taxon>
        <taxon>50 kb inversion clade</taxon>
        <taxon>NPAAA clade</taxon>
        <taxon>indigoferoid/millettioid clade</taxon>
        <taxon>Phaseoleae</taxon>
        <taxon>Canavalia</taxon>
    </lineage>
</organism>
<dbReference type="EMBL" id="JAYMYQ010000005">
    <property type="protein sequence ID" value="KAK7331158.1"/>
    <property type="molecule type" value="Genomic_DNA"/>
</dbReference>
<name>A0AAN9QH17_CANGL</name>
<sequence>MTAKEETKGEKSQRVKLGIDLDLEWISLRCSKIKSPNSTTQHNTTPEQDRERKRNENPSLISLFHFLLQLKSRLNSMKEHAHH</sequence>
<protein>
    <submittedName>
        <fullName evidence="2">Uncharacterized protein</fullName>
    </submittedName>
</protein>